<keyword evidence="1" id="KW-0560">Oxidoreductase</keyword>
<accession>A0ABV5R193</accession>
<proteinExistence type="predicted"/>
<dbReference type="InterPro" id="IPR016161">
    <property type="entry name" value="Ald_DH/histidinol_DH"/>
</dbReference>
<keyword evidence="5" id="KW-1185">Reference proteome</keyword>
<dbReference type="EMBL" id="JBHMCG010000015">
    <property type="protein sequence ID" value="MFB9571613.1"/>
    <property type="molecule type" value="Genomic_DNA"/>
</dbReference>
<reference evidence="4 5" key="1">
    <citation type="submission" date="2024-09" db="EMBL/GenBank/DDBJ databases">
        <authorList>
            <person name="Sun Q."/>
            <person name="Mori K."/>
        </authorList>
    </citation>
    <scope>NUCLEOTIDE SEQUENCE [LARGE SCALE GENOMIC DNA]</scope>
    <source>
        <strain evidence="4 5">JCM 3331</strain>
    </source>
</reference>
<dbReference type="Proteomes" id="UP001589710">
    <property type="component" value="Unassembled WGS sequence"/>
</dbReference>
<dbReference type="Pfam" id="PF00171">
    <property type="entry name" value="Aldedh"/>
    <property type="match status" value="1"/>
</dbReference>
<evidence type="ECO:0000313" key="5">
    <source>
        <dbReference type="Proteomes" id="UP001589710"/>
    </source>
</evidence>
<dbReference type="Gene3D" id="3.40.605.10">
    <property type="entry name" value="Aldehyde Dehydrogenase, Chain A, domain 1"/>
    <property type="match status" value="1"/>
</dbReference>
<protein>
    <submittedName>
        <fullName evidence="4">Aldehyde dehydrogenase family protein</fullName>
    </submittedName>
</protein>
<evidence type="ECO:0000256" key="1">
    <source>
        <dbReference type="ARBA" id="ARBA00023002"/>
    </source>
</evidence>
<comment type="caution">
    <text evidence="4">The sequence shown here is derived from an EMBL/GenBank/DDBJ whole genome shotgun (WGS) entry which is preliminary data.</text>
</comment>
<evidence type="ECO:0000256" key="2">
    <source>
        <dbReference type="SAM" id="MobiDB-lite"/>
    </source>
</evidence>
<dbReference type="PANTHER" id="PTHR11699">
    <property type="entry name" value="ALDEHYDE DEHYDROGENASE-RELATED"/>
    <property type="match status" value="1"/>
</dbReference>
<dbReference type="SUPFAM" id="SSF53720">
    <property type="entry name" value="ALDH-like"/>
    <property type="match status" value="1"/>
</dbReference>
<sequence>MSDNRLSVFKTYKLYVGGKFPRSESGRVYEVTAKASAADAAGKGTWLANAPQASRKDARDAVVAARKAFGGWSGATAYNRGQILYRIAEMLEGRKHQFVREVADAEGLSKSKAAAAVDAAIDRWVWYAGWTDKIGQIVGGANPVAGPFFNLSTPEPTGVVAIVAPQKSSFLGLVSVVAPVIATGNTAVVVASADAPLPALSLGEVLATSDLPGGVVNILSGKTAELAAPLASHQDVNAIDLTGADADLAKELEIAAADNLKRVLRPPVSRHDPEKEAQSSDRPQAVDGNDWSADPGTHRLTAFLETKTVWHPTGALGVSGSSY</sequence>
<organism evidence="4 5">
    <name type="scientific">Streptomyces yanii</name>
    <dbReference type="NCBI Taxonomy" id="78510"/>
    <lineage>
        <taxon>Bacteria</taxon>
        <taxon>Bacillati</taxon>
        <taxon>Actinomycetota</taxon>
        <taxon>Actinomycetes</taxon>
        <taxon>Kitasatosporales</taxon>
        <taxon>Streptomycetaceae</taxon>
        <taxon>Streptomyces</taxon>
    </lineage>
</organism>
<evidence type="ECO:0000259" key="3">
    <source>
        <dbReference type="Pfam" id="PF00171"/>
    </source>
</evidence>
<dbReference type="InterPro" id="IPR015590">
    <property type="entry name" value="Aldehyde_DH_dom"/>
</dbReference>
<feature type="compositionally biased region" description="Basic and acidic residues" evidence="2">
    <location>
        <begin position="269"/>
        <end position="279"/>
    </location>
</feature>
<gene>
    <name evidence="4" type="ORF">ACFFTL_04455</name>
</gene>
<name>A0ABV5R193_9ACTN</name>
<dbReference type="InterPro" id="IPR016162">
    <property type="entry name" value="Ald_DH_N"/>
</dbReference>
<feature type="region of interest" description="Disordered" evidence="2">
    <location>
        <begin position="265"/>
        <end position="294"/>
    </location>
</feature>
<feature type="domain" description="Aldehyde dehydrogenase" evidence="3">
    <location>
        <begin position="43"/>
        <end position="263"/>
    </location>
</feature>
<evidence type="ECO:0000313" key="4">
    <source>
        <dbReference type="EMBL" id="MFB9571613.1"/>
    </source>
</evidence>
<dbReference type="RefSeq" id="WP_345515164.1">
    <property type="nucleotide sequence ID" value="NZ_BAAAXD010000030.1"/>
</dbReference>